<feature type="transmembrane region" description="Helical" evidence="1">
    <location>
        <begin position="389"/>
        <end position="413"/>
    </location>
</feature>
<keyword evidence="1" id="KW-0472">Membrane</keyword>
<accession>A0A4Q0XXT0</accession>
<keyword evidence="3" id="KW-1185">Reference proteome</keyword>
<dbReference type="EMBL" id="PDKO01000008">
    <property type="protein sequence ID" value="RXJ62417.1"/>
    <property type="molecule type" value="Genomic_DNA"/>
</dbReference>
<name>A0A4Q0XXT0_9BACT</name>
<keyword evidence="1" id="KW-1133">Transmembrane helix</keyword>
<gene>
    <name evidence="2" type="ORF">CRV06_09770</name>
</gene>
<protein>
    <recommendedName>
        <fullName evidence="4">Pentapeptide repeat-containing protein</fullName>
    </recommendedName>
</protein>
<keyword evidence="1" id="KW-0812">Transmembrane</keyword>
<feature type="transmembrane region" description="Helical" evidence="1">
    <location>
        <begin position="420"/>
        <end position="446"/>
    </location>
</feature>
<evidence type="ECO:0000313" key="2">
    <source>
        <dbReference type="EMBL" id="RXJ62417.1"/>
    </source>
</evidence>
<sequence length="490" mass="58307">MPSTTVWLFFAILFSIKKYESEEFIPQEKIQDILNIIKTTILFRKNMAEKSYKCESPNCNRKFDEYERSLTNSNNCIFHCNKDNWYELEGENKNWQISEEKREYFWKKLNESIIEQNIYRSDKLLNRYSFKNFIFPYNYGNFFPRDTLDVTNFSKISKDIYFEECVFLDNIEFSFIVFDGVVSFCDNLCSSEIMLSNCEFKTLVAIKNEKEFKGTFNFYNSKFFDEVRIENSHIRELELFSCEFNSLFNLNNSILHKIDFEYTKLKGVSSFKNTKFINKLDLSNSLISGELNLLGIEVTGINRETARIIKNSFEQQNNIIEANKFYALEMKEREKELEADLKKGKNFFEWLVFKIHGISSNHSQDWLLALFWIINFTFAIGIIENNFSMFGVNFISFIPFIFIMTISLCLSTLENIFKNIFLIFFSLISYGLYSLITCDFQLYKVVNHINPFSVMNSWDNLTFGEFLYKIIIAYLIYQLIISIRQNTRRK</sequence>
<evidence type="ECO:0008006" key="4">
    <source>
        <dbReference type="Google" id="ProtNLM"/>
    </source>
</evidence>
<proteinExistence type="predicted"/>
<feature type="transmembrane region" description="Helical" evidence="1">
    <location>
        <begin position="466"/>
        <end position="483"/>
    </location>
</feature>
<dbReference type="AlphaFoldDB" id="A0A4Q0XXT0"/>
<organism evidence="2 3">
    <name type="scientific">Halarcobacter anaerophilus</name>
    <dbReference type="NCBI Taxonomy" id="877500"/>
    <lineage>
        <taxon>Bacteria</taxon>
        <taxon>Pseudomonadati</taxon>
        <taxon>Campylobacterota</taxon>
        <taxon>Epsilonproteobacteria</taxon>
        <taxon>Campylobacterales</taxon>
        <taxon>Arcobacteraceae</taxon>
        <taxon>Halarcobacter</taxon>
    </lineage>
</organism>
<feature type="transmembrane region" description="Helical" evidence="1">
    <location>
        <begin position="366"/>
        <end position="383"/>
    </location>
</feature>
<dbReference type="Proteomes" id="UP000290191">
    <property type="component" value="Unassembled WGS sequence"/>
</dbReference>
<reference evidence="2 3" key="1">
    <citation type="submission" date="2017-10" db="EMBL/GenBank/DDBJ databases">
        <title>Genomics of the genus Arcobacter.</title>
        <authorList>
            <person name="Perez-Cataluna A."/>
            <person name="Figueras M.J."/>
        </authorList>
    </citation>
    <scope>NUCLEOTIDE SEQUENCE [LARGE SCALE GENOMIC DNA]</scope>
    <source>
        <strain evidence="2 3">DSM 24636</strain>
    </source>
</reference>
<evidence type="ECO:0000256" key="1">
    <source>
        <dbReference type="SAM" id="Phobius"/>
    </source>
</evidence>
<comment type="caution">
    <text evidence="2">The sequence shown here is derived from an EMBL/GenBank/DDBJ whole genome shotgun (WGS) entry which is preliminary data.</text>
</comment>
<evidence type="ECO:0000313" key="3">
    <source>
        <dbReference type="Proteomes" id="UP000290191"/>
    </source>
</evidence>